<evidence type="ECO:0000259" key="3">
    <source>
        <dbReference type="Pfam" id="PF04760"/>
    </source>
</evidence>
<dbReference type="GO" id="GO:0003743">
    <property type="term" value="F:translation initiation factor activity"/>
    <property type="evidence" value="ECO:0007669"/>
    <property type="project" value="UniProtKB-KW"/>
</dbReference>
<feature type="domain" description="Translation initiation factor IF-2 N-terminal" evidence="3">
    <location>
        <begin position="1"/>
        <end position="52"/>
    </location>
</feature>
<reference evidence="4 5" key="1">
    <citation type="submission" date="2018-06" db="EMBL/GenBank/DDBJ databases">
        <authorList>
            <consortium name="Pathogen Informatics"/>
            <person name="Doyle S."/>
        </authorList>
    </citation>
    <scope>NUCLEOTIDE SEQUENCE [LARGE SCALE GENOMIC DNA]</scope>
    <source>
        <strain evidence="4 5">NCTC6133</strain>
    </source>
</reference>
<evidence type="ECO:0000256" key="2">
    <source>
        <dbReference type="SAM" id="MobiDB-lite"/>
    </source>
</evidence>
<evidence type="ECO:0000256" key="1">
    <source>
        <dbReference type="ARBA" id="ARBA00022490"/>
    </source>
</evidence>
<organism evidence="4 5">
    <name type="scientific">Staphylococcus aureus</name>
    <dbReference type="NCBI Taxonomy" id="1280"/>
    <lineage>
        <taxon>Bacteria</taxon>
        <taxon>Bacillati</taxon>
        <taxon>Bacillota</taxon>
        <taxon>Bacilli</taxon>
        <taxon>Bacillales</taxon>
        <taxon>Staphylococcaceae</taxon>
        <taxon>Staphylococcus</taxon>
    </lineage>
</organism>
<feature type="compositionally biased region" description="Basic and acidic residues" evidence="2">
    <location>
        <begin position="46"/>
        <end position="58"/>
    </location>
</feature>
<protein>
    <submittedName>
        <fullName evidence="4">Protein translation initiation factor 2 (IF-2)</fullName>
    </submittedName>
</protein>
<evidence type="ECO:0000313" key="5">
    <source>
        <dbReference type="Proteomes" id="UP000255091"/>
    </source>
</evidence>
<accession>A0A380DQS3</accession>
<dbReference type="AlphaFoldDB" id="A0A380DQS3"/>
<gene>
    <name evidence="4" type="primary">infB_1</name>
    <name evidence="4" type="ORF">NCTC6133_01548</name>
</gene>
<proteinExistence type="predicted"/>
<dbReference type="Pfam" id="PF04760">
    <property type="entry name" value="IF2_N"/>
    <property type="match status" value="1"/>
</dbReference>
<keyword evidence="4" id="KW-0648">Protein biosynthesis</keyword>
<dbReference type="EMBL" id="UHAP01000001">
    <property type="protein sequence ID" value="SUK43197.1"/>
    <property type="molecule type" value="Genomic_DNA"/>
</dbReference>
<keyword evidence="4" id="KW-0396">Initiation factor</keyword>
<evidence type="ECO:0000313" key="4">
    <source>
        <dbReference type="EMBL" id="SUK43197.1"/>
    </source>
</evidence>
<dbReference type="Proteomes" id="UP000255091">
    <property type="component" value="Unassembled WGS sequence"/>
</dbReference>
<feature type="region of interest" description="Disordered" evidence="2">
    <location>
        <begin position="46"/>
        <end position="89"/>
    </location>
</feature>
<dbReference type="InterPro" id="IPR006847">
    <property type="entry name" value="IF2_N"/>
</dbReference>
<keyword evidence="1" id="KW-0963">Cytoplasm</keyword>
<feature type="compositionally biased region" description="Basic and acidic residues" evidence="2">
    <location>
        <begin position="78"/>
        <end position="89"/>
    </location>
</feature>
<dbReference type="Gene3D" id="1.10.10.2480">
    <property type="match status" value="1"/>
</dbReference>
<dbReference type="FunFam" id="1.10.10.2480:FF:000002">
    <property type="entry name" value="Translation initiation factor IF-2"/>
    <property type="match status" value="1"/>
</dbReference>
<name>A0A380DQS3_STAAU</name>
<sequence>MSKQRIYEYAKELNLKSKEIIDELKSMNIEVSNHMQALEDDQIKALDKKFKKEQKNDNKQSTQNNHQKSNNQNQNKGQQKDNKKNQQQK</sequence>
<feature type="compositionally biased region" description="Low complexity" evidence="2">
    <location>
        <begin position="59"/>
        <end position="77"/>
    </location>
</feature>